<dbReference type="RefSeq" id="WP_303662972.1">
    <property type="nucleotide sequence ID" value="NZ_DLUI01000080.1"/>
</dbReference>
<dbReference type="Proteomes" id="UP000228859">
    <property type="component" value="Unassembled WGS sequence"/>
</dbReference>
<dbReference type="AlphaFoldDB" id="A0A2D3WF04"/>
<reference evidence="1 2" key="1">
    <citation type="journal article" date="2017" name="Front. Microbiol.">
        <title>Comparative Genomic Analysis of the Class Epsilonproteobacteria and Proposed Reclassification to Epsilonbacteraeota (phyl. nov.).</title>
        <authorList>
            <person name="Waite D.W."/>
            <person name="Vanwonterghem I."/>
            <person name="Rinke C."/>
            <person name="Parks D.H."/>
            <person name="Zhang Y."/>
            <person name="Takai K."/>
            <person name="Sievert S.M."/>
            <person name="Simon J."/>
            <person name="Campbell B.J."/>
            <person name="Hanson T.E."/>
            <person name="Woyke T."/>
            <person name="Klotz M.G."/>
            <person name="Hugenholtz P."/>
        </authorList>
    </citation>
    <scope>NUCLEOTIDE SEQUENCE [LARGE SCALE GENOMIC DNA]</scope>
    <source>
        <strain evidence="1">UBA12443</strain>
    </source>
</reference>
<comment type="caution">
    <text evidence="1">The sequence shown here is derived from an EMBL/GenBank/DDBJ whole genome shotgun (WGS) entry which is preliminary data.</text>
</comment>
<sequence length="290" mass="34214">MERNALYKLEIERRLNKTDYTRLPRLLGFQNTYDNTNSTDELKNMLEIADINGSKYIELYQLKTTADISRILQNLVSITYQPNIPYIENQGDLSIIKVSSNGLNFEILADFYMVEEVWHKSEDGRAQTLIPRHLRKVLHLRYNHVNRKLILTIDPIGDGVKIAEDIRRYINIIFQTYNINFYEFFEIVDIDNAIYTMIDNHLLRPKRVKSKDDNSNRIYDTLAQNPNDSLSDEAIFTDTRSNTLNLDRMRLKHDNFNINVELFGNDLLKIWSRANWEQSDGIKENIIEFL</sequence>
<gene>
    <name evidence="1" type="ORF">CFH83_05760</name>
</gene>
<evidence type="ECO:0000313" key="2">
    <source>
        <dbReference type="Proteomes" id="UP000228859"/>
    </source>
</evidence>
<accession>A0A2D3WF04</accession>
<organism evidence="1 2">
    <name type="scientific">Sulfuricurvum kujiense</name>
    <dbReference type="NCBI Taxonomy" id="148813"/>
    <lineage>
        <taxon>Bacteria</taxon>
        <taxon>Pseudomonadati</taxon>
        <taxon>Campylobacterota</taxon>
        <taxon>Epsilonproteobacteria</taxon>
        <taxon>Campylobacterales</taxon>
        <taxon>Sulfurimonadaceae</taxon>
        <taxon>Sulfuricurvum</taxon>
    </lineage>
</organism>
<name>A0A2D3WF04_9BACT</name>
<dbReference type="EMBL" id="DLUI01000080">
    <property type="protein sequence ID" value="DAB38485.1"/>
    <property type="molecule type" value="Genomic_DNA"/>
</dbReference>
<protein>
    <submittedName>
        <fullName evidence="1">Uncharacterized protein</fullName>
    </submittedName>
</protein>
<evidence type="ECO:0000313" key="1">
    <source>
        <dbReference type="EMBL" id="DAB38485.1"/>
    </source>
</evidence>
<proteinExistence type="predicted"/>